<organism evidence="1 2">
    <name type="scientific">Haemaphysalis longicornis</name>
    <name type="common">Bush tick</name>
    <dbReference type="NCBI Taxonomy" id="44386"/>
    <lineage>
        <taxon>Eukaryota</taxon>
        <taxon>Metazoa</taxon>
        <taxon>Ecdysozoa</taxon>
        <taxon>Arthropoda</taxon>
        <taxon>Chelicerata</taxon>
        <taxon>Arachnida</taxon>
        <taxon>Acari</taxon>
        <taxon>Parasitiformes</taxon>
        <taxon>Ixodida</taxon>
        <taxon>Ixodoidea</taxon>
        <taxon>Ixodidae</taxon>
        <taxon>Haemaphysalinae</taxon>
        <taxon>Haemaphysalis</taxon>
    </lineage>
</organism>
<evidence type="ECO:0000313" key="2">
    <source>
        <dbReference type="Proteomes" id="UP000821853"/>
    </source>
</evidence>
<accession>A0A9J6FD56</accession>
<reference evidence="1 2" key="1">
    <citation type="journal article" date="2020" name="Cell">
        <title>Large-Scale Comparative Analyses of Tick Genomes Elucidate Their Genetic Diversity and Vector Capacities.</title>
        <authorList>
            <consortium name="Tick Genome and Microbiome Consortium (TIGMIC)"/>
            <person name="Jia N."/>
            <person name="Wang J."/>
            <person name="Shi W."/>
            <person name="Du L."/>
            <person name="Sun Y."/>
            <person name="Zhan W."/>
            <person name="Jiang J.F."/>
            <person name="Wang Q."/>
            <person name="Zhang B."/>
            <person name="Ji P."/>
            <person name="Bell-Sakyi L."/>
            <person name="Cui X.M."/>
            <person name="Yuan T.T."/>
            <person name="Jiang B.G."/>
            <person name="Yang W.F."/>
            <person name="Lam T.T."/>
            <person name="Chang Q.C."/>
            <person name="Ding S.J."/>
            <person name="Wang X.J."/>
            <person name="Zhu J.G."/>
            <person name="Ruan X.D."/>
            <person name="Zhao L."/>
            <person name="Wei J.T."/>
            <person name="Ye R.Z."/>
            <person name="Que T.C."/>
            <person name="Du C.H."/>
            <person name="Zhou Y.H."/>
            <person name="Cheng J.X."/>
            <person name="Dai P.F."/>
            <person name="Guo W.B."/>
            <person name="Han X.H."/>
            <person name="Huang E.J."/>
            <person name="Li L.F."/>
            <person name="Wei W."/>
            <person name="Gao Y.C."/>
            <person name="Liu J.Z."/>
            <person name="Shao H.Z."/>
            <person name="Wang X."/>
            <person name="Wang C.C."/>
            <person name="Yang T.C."/>
            <person name="Huo Q.B."/>
            <person name="Li W."/>
            <person name="Chen H.Y."/>
            <person name="Chen S.E."/>
            <person name="Zhou L.G."/>
            <person name="Ni X.B."/>
            <person name="Tian J.H."/>
            <person name="Sheng Y."/>
            <person name="Liu T."/>
            <person name="Pan Y.S."/>
            <person name="Xia L.Y."/>
            <person name="Li J."/>
            <person name="Zhao F."/>
            <person name="Cao W.C."/>
        </authorList>
    </citation>
    <scope>NUCLEOTIDE SEQUENCE [LARGE SCALE GENOMIC DNA]</scope>
    <source>
        <strain evidence="1">HaeL-2018</strain>
    </source>
</reference>
<comment type="caution">
    <text evidence="1">The sequence shown here is derived from an EMBL/GenBank/DDBJ whole genome shotgun (WGS) entry which is preliminary data.</text>
</comment>
<name>A0A9J6FD56_HAELO</name>
<protein>
    <recommendedName>
        <fullName evidence="3">CCHC-type domain-containing protein</fullName>
    </recommendedName>
</protein>
<dbReference type="Proteomes" id="UP000821853">
    <property type="component" value="Chromosome 1"/>
</dbReference>
<keyword evidence="2" id="KW-1185">Reference proteome</keyword>
<proteinExistence type="predicted"/>
<dbReference type="EMBL" id="JABSTR010000001">
    <property type="protein sequence ID" value="KAH9360281.1"/>
    <property type="molecule type" value="Genomic_DNA"/>
</dbReference>
<dbReference type="OrthoDB" id="6492840at2759"/>
<dbReference type="AlphaFoldDB" id="A0A9J6FD56"/>
<gene>
    <name evidence="1" type="ORF">HPB48_005733</name>
</gene>
<evidence type="ECO:0000313" key="1">
    <source>
        <dbReference type="EMBL" id="KAH9360281.1"/>
    </source>
</evidence>
<dbReference type="VEuPathDB" id="VectorBase:HLOH_048389"/>
<evidence type="ECO:0008006" key="3">
    <source>
        <dbReference type="Google" id="ProtNLM"/>
    </source>
</evidence>
<sequence length="145" mass="16062">MQELLINGKCHGVRSYVANDPYNARGVIHGILTDVPDETLRTEFHIPGCKILAARTLGKTNTILITVEGRNLPRHATFFSGIYRHPPPQPQSKQCHHCHAIGHGADVCPNKNEYVRCANCSKQFPPNVDPATTPHECEARCVNCN</sequence>